<reference evidence="1 2" key="1">
    <citation type="submission" date="2021-06" db="EMBL/GenBank/DDBJ databases">
        <title>Caerostris darwini draft genome.</title>
        <authorList>
            <person name="Kono N."/>
            <person name="Arakawa K."/>
        </authorList>
    </citation>
    <scope>NUCLEOTIDE SEQUENCE [LARGE SCALE GENOMIC DNA]</scope>
</reference>
<comment type="caution">
    <text evidence="1">The sequence shown here is derived from an EMBL/GenBank/DDBJ whole genome shotgun (WGS) entry which is preliminary data.</text>
</comment>
<dbReference type="EMBL" id="BPLQ01014490">
    <property type="protein sequence ID" value="GIY80204.1"/>
    <property type="molecule type" value="Genomic_DNA"/>
</dbReference>
<organism evidence="1 2">
    <name type="scientific">Caerostris darwini</name>
    <dbReference type="NCBI Taxonomy" id="1538125"/>
    <lineage>
        <taxon>Eukaryota</taxon>
        <taxon>Metazoa</taxon>
        <taxon>Ecdysozoa</taxon>
        <taxon>Arthropoda</taxon>
        <taxon>Chelicerata</taxon>
        <taxon>Arachnida</taxon>
        <taxon>Araneae</taxon>
        <taxon>Araneomorphae</taxon>
        <taxon>Entelegynae</taxon>
        <taxon>Araneoidea</taxon>
        <taxon>Araneidae</taxon>
        <taxon>Caerostris</taxon>
    </lineage>
</organism>
<keyword evidence="2" id="KW-1185">Reference proteome</keyword>
<sequence>MPQVGGAFYLGRTNMCATCMGMSNRVLCIGFRVQHNQDISVLGEALFMLEVQHAVQHANLQGFPRRRVDRDWASVALCHTPESNLLWTTPAHCFPGELMGNSCDTVQSVLCVRVARRTGDVFS</sequence>
<evidence type="ECO:0000313" key="2">
    <source>
        <dbReference type="Proteomes" id="UP001054837"/>
    </source>
</evidence>
<evidence type="ECO:0000313" key="1">
    <source>
        <dbReference type="EMBL" id="GIY80204.1"/>
    </source>
</evidence>
<gene>
    <name evidence="1" type="ORF">CDAR_18921</name>
</gene>
<dbReference type="AlphaFoldDB" id="A0AAV4WEB7"/>
<accession>A0AAV4WEB7</accession>
<name>A0AAV4WEB7_9ARAC</name>
<protein>
    <submittedName>
        <fullName evidence="1">Uncharacterized protein</fullName>
    </submittedName>
</protein>
<dbReference type="Proteomes" id="UP001054837">
    <property type="component" value="Unassembled WGS sequence"/>
</dbReference>
<proteinExistence type="predicted"/>